<dbReference type="EnsemblMetazoa" id="GPAI018507-RA">
    <property type="protein sequence ID" value="GPAI018507-PA"/>
    <property type="gene ID" value="GPAI018507"/>
</dbReference>
<dbReference type="VEuPathDB" id="VectorBase:GPAI018507"/>
<name>A0A1A9ZLM7_GLOPL</name>
<dbReference type="AlphaFoldDB" id="A0A1A9ZLM7"/>
<keyword evidence="3" id="KW-1185">Reference proteome</keyword>
<evidence type="ECO:0000313" key="3">
    <source>
        <dbReference type="Proteomes" id="UP000092445"/>
    </source>
</evidence>
<accession>A0A1A9ZLM7</accession>
<keyword evidence="1" id="KW-0812">Transmembrane</keyword>
<sequence length="123" mass="13743">MPDDAYVEAEPQQIYLPYYNIIKTDTANNSAYSPNMNKPFESFSLNLSYCFLGLMVTCSAVIRLNKNSLFDICKITYNTAFSNQGQICPETHKTNNKFQNSFRDIEANLTFPSTSLGGVIASG</sequence>
<reference evidence="2" key="2">
    <citation type="submission" date="2020-05" db="UniProtKB">
        <authorList>
            <consortium name="EnsemblMetazoa"/>
        </authorList>
    </citation>
    <scope>IDENTIFICATION</scope>
    <source>
        <strain evidence="2">IAEA</strain>
    </source>
</reference>
<keyword evidence="1" id="KW-0472">Membrane</keyword>
<evidence type="ECO:0000313" key="2">
    <source>
        <dbReference type="EnsemblMetazoa" id="GPAI018507-PA"/>
    </source>
</evidence>
<proteinExistence type="predicted"/>
<protein>
    <submittedName>
        <fullName evidence="2">Uncharacterized protein</fullName>
    </submittedName>
</protein>
<keyword evidence="1" id="KW-1133">Transmembrane helix</keyword>
<reference evidence="3" key="1">
    <citation type="submission" date="2014-03" db="EMBL/GenBank/DDBJ databases">
        <authorList>
            <person name="Aksoy S."/>
            <person name="Warren W."/>
            <person name="Wilson R.K."/>
        </authorList>
    </citation>
    <scope>NUCLEOTIDE SEQUENCE [LARGE SCALE GENOMIC DNA]</scope>
    <source>
        <strain evidence="3">IAEA</strain>
    </source>
</reference>
<dbReference type="Proteomes" id="UP000092445">
    <property type="component" value="Unassembled WGS sequence"/>
</dbReference>
<organism evidence="2 3">
    <name type="scientific">Glossina pallidipes</name>
    <name type="common">Tsetse fly</name>
    <dbReference type="NCBI Taxonomy" id="7398"/>
    <lineage>
        <taxon>Eukaryota</taxon>
        <taxon>Metazoa</taxon>
        <taxon>Ecdysozoa</taxon>
        <taxon>Arthropoda</taxon>
        <taxon>Hexapoda</taxon>
        <taxon>Insecta</taxon>
        <taxon>Pterygota</taxon>
        <taxon>Neoptera</taxon>
        <taxon>Endopterygota</taxon>
        <taxon>Diptera</taxon>
        <taxon>Brachycera</taxon>
        <taxon>Muscomorpha</taxon>
        <taxon>Hippoboscoidea</taxon>
        <taxon>Glossinidae</taxon>
        <taxon>Glossina</taxon>
    </lineage>
</organism>
<feature type="transmembrane region" description="Helical" evidence="1">
    <location>
        <begin position="43"/>
        <end position="62"/>
    </location>
</feature>
<evidence type="ECO:0000256" key="1">
    <source>
        <dbReference type="SAM" id="Phobius"/>
    </source>
</evidence>